<sequence length="308" mass="34116">MCAMSRELRLQGIAARQHGLASRPQLLQLGFTTREITGRAARGTWAHAAPRVYDVAPASFDPRRALHAAVLSAEGWASHRSGASLLGYVDRVPERPTVVIAEGRHLHSIAADVFRSRHLQPRERTTVDGIACTSAVRTLLDLGFLVPEADLDDAFGRGLVSGRITLGRVDRYLEQSMIGRRGAAALRAVAEAHRDRGAATQSKLEVIVSRAVAAGHLPAPRHQHPVTLDGRTFHLDLAWPIERVFLEADGFAYHRTRREFLHDRERQNLLVVAGWQPLRYTWPVATDDPGRVVRQLHIVLADRGRNTA</sequence>
<dbReference type="AlphaFoldDB" id="A0A6J7AQ16"/>
<dbReference type="Gene3D" id="3.40.960.10">
    <property type="entry name" value="VSR Endonuclease"/>
    <property type="match status" value="1"/>
</dbReference>
<dbReference type="EMBL" id="CAEZYR010000137">
    <property type="protein sequence ID" value="CAB4765411.1"/>
    <property type="molecule type" value="Genomic_DNA"/>
</dbReference>
<dbReference type="EMBL" id="CAFBMH010000067">
    <property type="protein sequence ID" value="CAB4915060.1"/>
    <property type="molecule type" value="Genomic_DNA"/>
</dbReference>
<dbReference type="InterPro" id="IPR011335">
    <property type="entry name" value="Restrct_endonuc-II-like"/>
</dbReference>
<evidence type="ECO:0000313" key="2">
    <source>
        <dbReference type="EMBL" id="CAB4834089.1"/>
    </source>
</evidence>
<accession>A0A6J7AQ16</accession>
<proteinExistence type="predicted"/>
<evidence type="ECO:0000313" key="1">
    <source>
        <dbReference type="EMBL" id="CAB4765411.1"/>
    </source>
</evidence>
<evidence type="ECO:0000313" key="3">
    <source>
        <dbReference type="EMBL" id="CAB4915060.1"/>
    </source>
</evidence>
<dbReference type="EMBL" id="CAFABA010000088">
    <property type="protein sequence ID" value="CAB4834089.1"/>
    <property type="molecule type" value="Genomic_DNA"/>
</dbReference>
<evidence type="ECO:0000313" key="4">
    <source>
        <dbReference type="EMBL" id="CAB5000741.1"/>
    </source>
</evidence>
<protein>
    <submittedName>
        <fullName evidence="2">Unannotated protein</fullName>
    </submittedName>
</protein>
<organism evidence="2">
    <name type="scientific">freshwater metagenome</name>
    <dbReference type="NCBI Taxonomy" id="449393"/>
    <lineage>
        <taxon>unclassified sequences</taxon>
        <taxon>metagenomes</taxon>
        <taxon>ecological metagenomes</taxon>
    </lineage>
</organism>
<dbReference type="SUPFAM" id="SSF52980">
    <property type="entry name" value="Restriction endonuclease-like"/>
    <property type="match status" value="1"/>
</dbReference>
<name>A0A6J7AQ16_9ZZZZ</name>
<reference evidence="2" key="1">
    <citation type="submission" date="2020-05" db="EMBL/GenBank/DDBJ databases">
        <authorList>
            <person name="Chiriac C."/>
            <person name="Salcher M."/>
            <person name="Ghai R."/>
            <person name="Kavagutti S V."/>
        </authorList>
    </citation>
    <scope>NUCLEOTIDE SEQUENCE</scope>
</reference>
<gene>
    <name evidence="1" type="ORF">UFOPK2754_02733</name>
    <name evidence="2" type="ORF">UFOPK3139_01974</name>
    <name evidence="3" type="ORF">UFOPK3543_01758</name>
    <name evidence="4" type="ORF">UFOPK3967_01609</name>
</gene>
<dbReference type="EMBL" id="CAFBOS010000096">
    <property type="protein sequence ID" value="CAB5000741.1"/>
    <property type="molecule type" value="Genomic_DNA"/>
</dbReference>